<gene>
    <name evidence="2" type="ORF">N657DRAFT_228389</name>
</gene>
<feature type="compositionally biased region" description="Basic and acidic residues" evidence="1">
    <location>
        <begin position="166"/>
        <end position="178"/>
    </location>
</feature>
<dbReference type="AlphaFoldDB" id="A0AAN6U7D8"/>
<reference evidence="2" key="2">
    <citation type="submission" date="2023-05" db="EMBL/GenBank/DDBJ databases">
        <authorList>
            <consortium name="Lawrence Berkeley National Laboratory"/>
            <person name="Steindorff A."/>
            <person name="Hensen N."/>
            <person name="Bonometti L."/>
            <person name="Westerberg I."/>
            <person name="Brannstrom I.O."/>
            <person name="Guillou S."/>
            <person name="Cros-Aarteil S."/>
            <person name="Calhoun S."/>
            <person name="Haridas S."/>
            <person name="Kuo A."/>
            <person name="Mondo S."/>
            <person name="Pangilinan J."/>
            <person name="Riley R."/>
            <person name="Labutti K."/>
            <person name="Andreopoulos B."/>
            <person name="Lipzen A."/>
            <person name="Chen C."/>
            <person name="Yanf M."/>
            <person name="Daum C."/>
            <person name="Ng V."/>
            <person name="Clum A."/>
            <person name="Ohm R."/>
            <person name="Martin F."/>
            <person name="Silar P."/>
            <person name="Natvig D."/>
            <person name="Lalanne C."/>
            <person name="Gautier V."/>
            <person name="Ament-Velasquez S.L."/>
            <person name="Kruys A."/>
            <person name="Hutchinson M.I."/>
            <person name="Powell A.J."/>
            <person name="Barry K."/>
            <person name="Miller A.N."/>
            <person name="Grigoriev I.V."/>
            <person name="Debuchy R."/>
            <person name="Gladieux P."/>
            <person name="Thoren M.H."/>
            <person name="Johannesson H."/>
        </authorList>
    </citation>
    <scope>NUCLEOTIDE SEQUENCE</scope>
    <source>
        <strain evidence="2">CBS 731.68</strain>
    </source>
</reference>
<reference evidence="2" key="1">
    <citation type="journal article" date="2023" name="Mol. Phylogenet. Evol.">
        <title>Genome-scale phylogeny and comparative genomics of the fungal order Sordariales.</title>
        <authorList>
            <person name="Hensen N."/>
            <person name="Bonometti L."/>
            <person name="Westerberg I."/>
            <person name="Brannstrom I.O."/>
            <person name="Guillou S."/>
            <person name="Cros-Aarteil S."/>
            <person name="Calhoun S."/>
            <person name="Haridas S."/>
            <person name="Kuo A."/>
            <person name="Mondo S."/>
            <person name="Pangilinan J."/>
            <person name="Riley R."/>
            <person name="LaButti K."/>
            <person name="Andreopoulos B."/>
            <person name="Lipzen A."/>
            <person name="Chen C."/>
            <person name="Yan M."/>
            <person name="Daum C."/>
            <person name="Ng V."/>
            <person name="Clum A."/>
            <person name="Steindorff A."/>
            <person name="Ohm R.A."/>
            <person name="Martin F."/>
            <person name="Silar P."/>
            <person name="Natvig D.O."/>
            <person name="Lalanne C."/>
            <person name="Gautier V."/>
            <person name="Ament-Velasquez S.L."/>
            <person name="Kruys A."/>
            <person name="Hutchinson M.I."/>
            <person name="Powell A.J."/>
            <person name="Barry K."/>
            <person name="Miller A.N."/>
            <person name="Grigoriev I.V."/>
            <person name="Debuchy R."/>
            <person name="Gladieux P."/>
            <person name="Hiltunen Thoren M."/>
            <person name="Johannesson H."/>
        </authorList>
    </citation>
    <scope>NUCLEOTIDE SEQUENCE</scope>
    <source>
        <strain evidence="2">CBS 731.68</strain>
    </source>
</reference>
<accession>A0AAN6U7D8</accession>
<dbReference type="Proteomes" id="UP001302602">
    <property type="component" value="Unassembled WGS sequence"/>
</dbReference>
<comment type="caution">
    <text evidence="2">The sequence shown here is derived from an EMBL/GenBank/DDBJ whole genome shotgun (WGS) entry which is preliminary data.</text>
</comment>
<sequence length="256" mass="28207">MSYARYARFSWLTAGEVLTATSALLRDMAAPLAARNSLMARTASCPCSRVAGCILFFSQALMHVEESHQHRNVNRSAVPGRCADVVRCGNRSREIPRESPDLARFDHDCNVRPDKPPTSSEQQSQLQQTATGSSRAGLDDGQVGSAVSLTRFFPVLGQRRRPTRGGHNEGEKKIKEHLGVTGPARPPSILEGQAVTRCSYMGSWGSVGTPCPYLCCLAFRGSLRTLSYCWLFLWECAVSCSLSEPEDEYSEIFRKL</sequence>
<feature type="compositionally biased region" description="Basic and acidic residues" evidence="1">
    <location>
        <begin position="97"/>
        <end position="115"/>
    </location>
</feature>
<name>A0AAN6U7D8_9PEZI</name>
<feature type="region of interest" description="Disordered" evidence="1">
    <location>
        <begin position="97"/>
        <end position="140"/>
    </location>
</feature>
<keyword evidence="3" id="KW-1185">Reference proteome</keyword>
<evidence type="ECO:0000313" key="3">
    <source>
        <dbReference type="Proteomes" id="UP001302602"/>
    </source>
</evidence>
<dbReference type="EMBL" id="MU853224">
    <property type="protein sequence ID" value="KAK4127803.1"/>
    <property type="molecule type" value="Genomic_DNA"/>
</dbReference>
<evidence type="ECO:0000256" key="1">
    <source>
        <dbReference type="SAM" id="MobiDB-lite"/>
    </source>
</evidence>
<dbReference type="GeneID" id="87823072"/>
<protein>
    <submittedName>
        <fullName evidence="2">Uncharacterized protein</fullName>
    </submittedName>
</protein>
<feature type="compositionally biased region" description="Low complexity" evidence="1">
    <location>
        <begin position="118"/>
        <end position="134"/>
    </location>
</feature>
<evidence type="ECO:0000313" key="2">
    <source>
        <dbReference type="EMBL" id="KAK4127803.1"/>
    </source>
</evidence>
<dbReference type="RefSeq" id="XP_062651574.1">
    <property type="nucleotide sequence ID" value="XM_062786306.1"/>
</dbReference>
<organism evidence="2 3">
    <name type="scientific">Parathielavia appendiculata</name>
    <dbReference type="NCBI Taxonomy" id="2587402"/>
    <lineage>
        <taxon>Eukaryota</taxon>
        <taxon>Fungi</taxon>
        <taxon>Dikarya</taxon>
        <taxon>Ascomycota</taxon>
        <taxon>Pezizomycotina</taxon>
        <taxon>Sordariomycetes</taxon>
        <taxon>Sordariomycetidae</taxon>
        <taxon>Sordariales</taxon>
        <taxon>Chaetomiaceae</taxon>
        <taxon>Parathielavia</taxon>
    </lineage>
</organism>
<proteinExistence type="predicted"/>
<feature type="region of interest" description="Disordered" evidence="1">
    <location>
        <begin position="159"/>
        <end position="186"/>
    </location>
</feature>